<evidence type="ECO:0000256" key="4">
    <source>
        <dbReference type="ARBA" id="ARBA00022729"/>
    </source>
</evidence>
<dbReference type="SUPFAM" id="SSF48225">
    <property type="entry name" value="Seven-hairpin glycosidases"/>
    <property type="match status" value="1"/>
</dbReference>
<dbReference type="Pfam" id="PF01532">
    <property type="entry name" value="Glyco_hydro_47"/>
    <property type="match status" value="1"/>
</dbReference>
<keyword evidence="6" id="KW-1015">Disulfide bond</keyword>
<comment type="pathway">
    <text evidence="2">Protein modification; protein glycosylation.</text>
</comment>
<dbReference type="PANTHER" id="PTHR11742:SF101">
    <property type="entry name" value="MANNOSYL-OLIGOSACCHARIDE ALPHA-1,2-MANNOSIDASE 1B"/>
    <property type="match status" value="1"/>
</dbReference>
<protein>
    <recommendedName>
        <fullName evidence="12">alpha-1,2-Mannosidase</fullName>
        <ecNumber evidence="12">3.2.1.-</ecNumber>
    </recommendedName>
</protein>
<dbReference type="GO" id="GO:0005783">
    <property type="term" value="C:endoplasmic reticulum"/>
    <property type="evidence" value="ECO:0007669"/>
    <property type="project" value="TreeGrafter"/>
</dbReference>
<comment type="cofactor">
    <cofactor evidence="1 11">
        <name>Ca(2+)</name>
        <dbReference type="ChEBI" id="CHEBI:29108"/>
    </cofactor>
</comment>
<accession>A0A1S8BER6</accession>
<evidence type="ECO:0000256" key="7">
    <source>
        <dbReference type="ARBA" id="ARBA00023180"/>
    </source>
</evidence>
<dbReference type="PANTHER" id="PTHR11742">
    <property type="entry name" value="MANNOSYL-OLIGOSACCHARIDE ALPHA-1,2-MANNOSIDASE-RELATED"/>
    <property type="match status" value="1"/>
</dbReference>
<evidence type="ECO:0000313" key="13">
    <source>
        <dbReference type="EMBL" id="OMP85818.1"/>
    </source>
</evidence>
<keyword evidence="11" id="KW-0479">Metal-binding</keyword>
<dbReference type="Proteomes" id="UP000190776">
    <property type="component" value="Unassembled WGS sequence"/>
</dbReference>
<keyword evidence="8 12" id="KW-0326">Glycosidase</keyword>
<dbReference type="InterPro" id="IPR050749">
    <property type="entry name" value="Glycosyl_Hydrolase_47"/>
</dbReference>
<evidence type="ECO:0000256" key="8">
    <source>
        <dbReference type="ARBA" id="ARBA00023295"/>
    </source>
</evidence>
<evidence type="ECO:0000313" key="14">
    <source>
        <dbReference type="Proteomes" id="UP000190776"/>
    </source>
</evidence>
<evidence type="ECO:0000256" key="9">
    <source>
        <dbReference type="ARBA" id="ARBA00047669"/>
    </source>
</evidence>
<reference evidence="13 14" key="1">
    <citation type="submission" date="2017-01" db="EMBL/GenBank/DDBJ databases">
        <title>Draft genome sequence of Diplodia seriata F98.1, a fungal species involved in grapevine trunk diseases.</title>
        <authorList>
            <person name="Robert-Siegwald G."/>
            <person name="Vallet J."/>
            <person name="Abou-Mansour E."/>
            <person name="Xu J."/>
            <person name="Rey P."/>
            <person name="Bertsch C."/>
            <person name="Rego C."/>
            <person name="Larignon P."/>
            <person name="Fontaine F."/>
            <person name="Lebrun M.-H."/>
        </authorList>
    </citation>
    <scope>NUCLEOTIDE SEQUENCE [LARGE SCALE GENOMIC DNA]</scope>
    <source>
        <strain evidence="13 14">F98.1</strain>
    </source>
</reference>
<comment type="similarity">
    <text evidence="3 12">Belongs to the glycosyl hydrolase 47 family.</text>
</comment>
<dbReference type="EC" id="3.2.1.-" evidence="12"/>
<dbReference type="AlphaFoldDB" id="A0A1S8BER6"/>
<dbReference type="Gene3D" id="1.50.10.10">
    <property type="match status" value="1"/>
</dbReference>
<evidence type="ECO:0000256" key="5">
    <source>
        <dbReference type="ARBA" id="ARBA00022801"/>
    </source>
</evidence>
<feature type="non-terminal residue" evidence="13">
    <location>
        <position position="1"/>
    </location>
</feature>
<dbReference type="GO" id="GO:0005509">
    <property type="term" value="F:calcium ion binding"/>
    <property type="evidence" value="ECO:0007669"/>
    <property type="project" value="InterPro"/>
</dbReference>
<evidence type="ECO:0000256" key="6">
    <source>
        <dbReference type="ARBA" id="ARBA00023157"/>
    </source>
</evidence>
<dbReference type="InterPro" id="IPR012341">
    <property type="entry name" value="6hp_glycosidase-like_sf"/>
</dbReference>
<comment type="caution">
    <text evidence="13">The sequence shown here is derived from an EMBL/GenBank/DDBJ whole genome shotgun (WGS) entry which is preliminary data.</text>
</comment>
<dbReference type="InterPro" id="IPR001382">
    <property type="entry name" value="Glyco_hydro_47"/>
</dbReference>
<evidence type="ECO:0000256" key="3">
    <source>
        <dbReference type="ARBA" id="ARBA00007658"/>
    </source>
</evidence>
<organism evidence="13 14">
    <name type="scientific">Diplodia seriata</name>
    <dbReference type="NCBI Taxonomy" id="420778"/>
    <lineage>
        <taxon>Eukaryota</taxon>
        <taxon>Fungi</taxon>
        <taxon>Dikarya</taxon>
        <taxon>Ascomycota</taxon>
        <taxon>Pezizomycotina</taxon>
        <taxon>Dothideomycetes</taxon>
        <taxon>Dothideomycetes incertae sedis</taxon>
        <taxon>Botryosphaeriales</taxon>
        <taxon>Botryosphaeriaceae</taxon>
        <taxon>Diplodia</taxon>
    </lineage>
</organism>
<dbReference type="InterPro" id="IPR036026">
    <property type="entry name" value="Seven-hairpin_glycosidases"/>
</dbReference>
<evidence type="ECO:0000256" key="11">
    <source>
        <dbReference type="PIRSR" id="PIRSR601382-2"/>
    </source>
</evidence>
<dbReference type="OrthoDB" id="8118055at2759"/>
<dbReference type="STRING" id="420778.A0A1S8BER6"/>
<evidence type="ECO:0000256" key="12">
    <source>
        <dbReference type="RuleBase" id="RU361193"/>
    </source>
</evidence>
<comment type="catalytic activity">
    <reaction evidence="9">
        <text>N(4)-(alpha-D-Man-(1-&gt;2)-alpha-D-Man-(1-&gt;2)-alpha-D-Man-(1-&gt;3)-[alpha-D-Man-(1-&gt;3)-[alpha-D-Man-(1-&gt;2)-alpha-D-Man-(1-&gt;6)]-alpha-D-Man-(1-&gt;6)]-beta-D-Man-(1-&gt;4)-beta-D-GlcNAc-(1-&gt;4)-beta-D-GlcNAc)-L-asparaginyl-[protein] (N-glucan mannose isomer 8A1,2,3B1,3) + 3 H2O = N(4)-(alpha-D-Man-(1-&gt;3)-[alpha-D-Man-(1-&gt;3)-[alpha-D-Man-(1-&gt;6)]-alpha-D-Man-(1-&gt;6)]-beta-D-Man-(1-&gt;4)-beta-D-GlcNAc-(1-&gt;4)-beta-D-GlcNAc)-L-asparaginyl-[protein] (N-glucan mannose isomer 5A1,2) + 3 beta-D-mannose</text>
        <dbReference type="Rhea" id="RHEA:56028"/>
        <dbReference type="Rhea" id="RHEA-COMP:14358"/>
        <dbReference type="Rhea" id="RHEA-COMP:14367"/>
        <dbReference type="ChEBI" id="CHEBI:15377"/>
        <dbReference type="ChEBI" id="CHEBI:28563"/>
        <dbReference type="ChEBI" id="CHEBI:59087"/>
        <dbReference type="ChEBI" id="CHEBI:60628"/>
        <dbReference type="EC" id="3.2.1.113"/>
    </reaction>
</comment>
<keyword evidence="11" id="KW-0106">Calcium</keyword>
<dbReference type="GO" id="GO:0005975">
    <property type="term" value="P:carbohydrate metabolic process"/>
    <property type="evidence" value="ECO:0007669"/>
    <property type="project" value="InterPro"/>
</dbReference>
<gene>
    <name evidence="13" type="ORF">BK809_0002029</name>
</gene>
<dbReference type="PRINTS" id="PR00747">
    <property type="entry name" value="GLYHDRLASE47"/>
</dbReference>
<name>A0A1S8BER6_9PEZI</name>
<dbReference type="UniPathway" id="UPA00378"/>
<evidence type="ECO:0000256" key="2">
    <source>
        <dbReference type="ARBA" id="ARBA00004922"/>
    </source>
</evidence>
<dbReference type="EMBL" id="MSZU01000081">
    <property type="protein sequence ID" value="OMP85818.1"/>
    <property type="molecule type" value="Genomic_DNA"/>
</dbReference>
<evidence type="ECO:0000256" key="10">
    <source>
        <dbReference type="ARBA" id="ARBA00048605"/>
    </source>
</evidence>
<dbReference type="GO" id="GO:0036503">
    <property type="term" value="P:ERAD pathway"/>
    <property type="evidence" value="ECO:0007669"/>
    <property type="project" value="UniProtKB-ARBA"/>
</dbReference>
<keyword evidence="5 12" id="KW-0378">Hydrolase</keyword>
<evidence type="ECO:0000256" key="1">
    <source>
        <dbReference type="ARBA" id="ARBA00001913"/>
    </source>
</evidence>
<sequence length="111" mass="12289">YGIGPEALESFYYAYRATGDRRYQDYIWHAFQNLREYAGIGTVGFSTLEDVNAPAGGGFGNYQPSFFLAETLKYAYLAHAPAAAVHVGAGQTADAQEWVFNTEAHPMRVVR</sequence>
<keyword evidence="7" id="KW-0325">Glycoprotein</keyword>
<keyword evidence="4" id="KW-0732">Signal</keyword>
<dbReference type="GO" id="GO:0004571">
    <property type="term" value="F:mannosyl-oligosaccharide 1,2-alpha-mannosidase activity"/>
    <property type="evidence" value="ECO:0007669"/>
    <property type="project" value="UniProtKB-EC"/>
</dbReference>
<dbReference type="GO" id="GO:0016020">
    <property type="term" value="C:membrane"/>
    <property type="evidence" value="ECO:0007669"/>
    <property type="project" value="InterPro"/>
</dbReference>
<comment type="catalytic activity">
    <reaction evidence="10">
        <text>N(4)-(alpha-D-Man-(1-&gt;2)-alpha-D-Man-(1-&gt;2)-alpha-D-Man-(1-&gt;3)-[alpha-D-Man-(1-&gt;2)-alpha-D-Man-(1-&gt;3)-[alpha-D-Man-(1-&gt;2)-alpha-D-Man-(1-&gt;6)]-alpha-D-Man-(1-&gt;6)]-beta-D-Man-(1-&gt;4)-beta-D-GlcNAc-(1-&gt;4)-beta-D-GlcNAc)-L-asparaginyl-[protein] (N-glucan mannose isomer 9A1,2,3B1,2,3) + 4 H2O = N(4)-(alpha-D-Man-(1-&gt;3)-[alpha-D-Man-(1-&gt;3)-[alpha-D-Man-(1-&gt;6)]-alpha-D-Man-(1-&gt;6)]-beta-D-Man-(1-&gt;4)-beta-D-GlcNAc-(1-&gt;4)-beta-D-GlcNAc)-L-asparaginyl-[protein] (N-glucan mannose isomer 5A1,2) + 4 beta-D-mannose</text>
        <dbReference type="Rhea" id="RHEA:56008"/>
        <dbReference type="Rhea" id="RHEA-COMP:14356"/>
        <dbReference type="Rhea" id="RHEA-COMP:14367"/>
        <dbReference type="ChEBI" id="CHEBI:15377"/>
        <dbReference type="ChEBI" id="CHEBI:28563"/>
        <dbReference type="ChEBI" id="CHEBI:59087"/>
        <dbReference type="ChEBI" id="CHEBI:139493"/>
        <dbReference type="EC" id="3.2.1.113"/>
    </reaction>
</comment>
<proteinExistence type="inferred from homology"/>
<feature type="binding site" evidence="11">
    <location>
        <position position="102"/>
    </location>
    <ligand>
        <name>Ca(2+)</name>
        <dbReference type="ChEBI" id="CHEBI:29108"/>
    </ligand>
</feature>